<evidence type="ECO:0000313" key="5">
    <source>
        <dbReference type="Proteomes" id="UP000605846"/>
    </source>
</evidence>
<dbReference type="OrthoDB" id="2499658at2759"/>
<proteinExistence type="predicted"/>
<evidence type="ECO:0000256" key="1">
    <source>
        <dbReference type="ARBA" id="ARBA00022468"/>
    </source>
</evidence>
<accession>A0A8H7BVA1</accession>
<gene>
    <name evidence="4" type="primary">RAPGAP1</name>
    <name evidence="4" type="ORF">EC973_007315</name>
</gene>
<feature type="compositionally biased region" description="Basic and acidic residues" evidence="2">
    <location>
        <begin position="474"/>
        <end position="485"/>
    </location>
</feature>
<dbReference type="EMBL" id="JABAYA010000052">
    <property type="protein sequence ID" value="KAF7727657.1"/>
    <property type="molecule type" value="Genomic_DNA"/>
</dbReference>
<dbReference type="GO" id="GO:0051056">
    <property type="term" value="P:regulation of small GTPase mediated signal transduction"/>
    <property type="evidence" value="ECO:0007669"/>
    <property type="project" value="InterPro"/>
</dbReference>
<dbReference type="PANTHER" id="PTHR15711">
    <property type="entry name" value="RAP GTPASE-ACTIVATING PROTEIN"/>
    <property type="match status" value="1"/>
</dbReference>
<keyword evidence="5" id="KW-1185">Reference proteome</keyword>
<name>A0A8H7BVA1_9FUNG</name>
<reference evidence="4" key="1">
    <citation type="submission" date="2020-01" db="EMBL/GenBank/DDBJ databases">
        <title>Genome Sequencing of Three Apophysomyces-Like Fungal Strains Confirms a Novel Fungal Genus in the Mucoromycota with divergent Burkholderia-like Endosymbiotic Bacteria.</title>
        <authorList>
            <person name="Stajich J.E."/>
            <person name="Macias A.M."/>
            <person name="Carter-House D."/>
            <person name="Lovett B."/>
            <person name="Kasson L.R."/>
            <person name="Berry K."/>
            <person name="Grigoriev I."/>
            <person name="Chang Y."/>
            <person name="Spatafora J."/>
            <person name="Kasson M.T."/>
        </authorList>
    </citation>
    <scope>NUCLEOTIDE SEQUENCE</scope>
    <source>
        <strain evidence="4">NRRL A-21654</strain>
    </source>
</reference>
<feature type="region of interest" description="Disordered" evidence="2">
    <location>
        <begin position="469"/>
        <end position="568"/>
    </location>
</feature>
<dbReference type="AlphaFoldDB" id="A0A8H7BVA1"/>
<feature type="compositionally biased region" description="Basic and acidic residues" evidence="2">
    <location>
        <begin position="395"/>
        <end position="404"/>
    </location>
</feature>
<organism evidence="4 5">
    <name type="scientific">Apophysomyces ossiformis</name>
    <dbReference type="NCBI Taxonomy" id="679940"/>
    <lineage>
        <taxon>Eukaryota</taxon>
        <taxon>Fungi</taxon>
        <taxon>Fungi incertae sedis</taxon>
        <taxon>Mucoromycota</taxon>
        <taxon>Mucoromycotina</taxon>
        <taxon>Mucoromycetes</taxon>
        <taxon>Mucorales</taxon>
        <taxon>Mucorineae</taxon>
        <taxon>Mucoraceae</taxon>
        <taxon>Apophysomyces</taxon>
    </lineage>
</organism>
<dbReference type="InterPro" id="IPR035974">
    <property type="entry name" value="Rap/Ran-GAP_sf"/>
</dbReference>
<dbReference type="Pfam" id="PF02145">
    <property type="entry name" value="Rap_GAP"/>
    <property type="match status" value="1"/>
</dbReference>
<protein>
    <submittedName>
        <fullName evidence="4">Rap/ran-GAP protein</fullName>
    </submittedName>
</protein>
<dbReference type="GO" id="GO:0005096">
    <property type="term" value="F:GTPase activator activity"/>
    <property type="evidence" value="ECO:0007669"/>
    <property type="project" value="UniProtKB-KW"/>
</dbReference>
<feature type="region of interest" description="Disordered" evidence="2">
    <location>
        <begin position="386"/>
        <end position="441"/>
    </location>
</feature>
<evidence type="ECO:0000259" key="3">
    <source>
        <dbReference type="PROSITE" id="PS50085"/>
    </source>
</evidence>
<dbReference type="SUPFAM" id="SSF111347">
    <property type="entry name" value="Rap/Ran-GAP"/>
    <property type="match status" value="1"/>
</dbReference>
<feature type="compositionally biased region" description="Polar residues" evidence="2">
    <location>
        <begin position="411"/>
        <end position="421"/>
    </location>
</feature>
<evidence type="ECO:0000313" key="4">
    <source>
        <dbReference type="EMBL" id="KAF7727657.1"/>
    </source>
</evidence>
<keyword evidence="1" id="KW-0343">GTPase activation</keyword>
<feature type="domain" description="Rap-GAP" evidence="3">
    <location>
        <begin position="149"/>
        <end position="364"/>
    </location>
</feature>
<dbReference type="PANTHER" id="PTHR15711:SF22">
    <property type="entry name" value="RAP-GAP DOMAIN-CONTAINING PROTEIN"/>
    <property type="match status" value="1"/>
</dbReference>
<dbReference type="Proteomes" id="UP000605846">
    <property type="component" value="Unassembled WGS sequence"/>
</dbReference>
<dbReference type="GO" id="GO:0005737">
    <property type="term" value="C:cytoplasm"/>
    <property type="evidence" value="ECO:0007669"/>
    <property type="project" value="TreeGrafter"/>
</dbReference>
<dbReference type="InterPro" id="IPR050989">
    <property type="entry name" value="Rap1_Ran_GAP"/>
</dbReference>
<dbReference type="InterPro" id="IPR000331">
    <property type="entry name" value="Rap/Ran_GAP_dom"/>
</dbReference>
<evidence type="ECO:0000256" key="2">
    <source>
        <dbReference type="SAM" id="MobiDB-lite"/>
    </source>
</evidence>
<feature type="region of interest" description="Disordered" evidence="2">
    <location>
        <begin position="1"/>
        <end position="21"/>
    </location>
</feature>
<sequence length="568" mass="62981">MNLIGPLRSNTQGKQSRRSDDGSYGIISVVRERAKNFSGPGNAVAAVLGWQYRIIIRGQEPASWCHIIHETMAKETLAYLEATGQGHCLDQSPLEQRRGRSFHSTLSSSNSASRSMRAAVLAAYPGLDLRNFKELSAEVTIMTGLERELLKFDEIGIPPNYKFGVLNVLDGQSTEEEWFSNTGLSEPLERFLSAIGTRVNLRGYMGYAAGLDTKSGESGEISYVSRWREQDIMFHIAPLMPSRDQDRQQVHRKRHIGNDIVCIVFVEGNQRFDPNMIRSQFLHVFIVIHPESADGKDCWRVEVVRNKDVIEFGPPLPSPPVFYDEKELAEYLKIKLINGDNAALKSDKFAIPNIKARKGILKNLVETGLAAPTSIGRALSTNRLTRNSSVLGRQSRPDTIERPKSAGAQRTARTSLRNLGSGSPPRSITPDTPPIPTPSRSTLLQDLKSFAKRRSSGIAARKDFTPKAVSLDDSTEKVYDRTSDKNEDDSAEEDLSKIAWNKQHEEGPSSERLPQIEPNLSSRPVPSSPDGIRSRAQSLMSTVMNRRPRGLSSAADKPYMSGSVAQIL</sequence>
<dbReference type="Gene3D" id="3.40.50.11210">
    <property type="entry name" value="Rap/Ran-GAP"/>
    <property type="match status" value="1"/>
</dbReference>
<comment type="caution">
    <text evidence="4">The sequence shown here is derived from an EMBL/GenBank/DDBJ whole genome shotgun (WGS) entry which is preliminary data.</text>
</comment>
<feature type="compositionally biased region" description="Polar residues" evidence="2">
    <location>
        <begin position="535"/>
        <end position="544"/>
    </location>
</feature>
<dbReference type="PROSITE" id="PS50085">
    <property type="entry name" value="RAPGAP"/>
    <property type="match status" value="1"/>
</dbReference>